<organism evidence="1 2">
    <name type="scientific">Deinococcus wulumuqiensis</name>
    <dbReference type="NCBI Taxonomy" id="980427"/>
    <lineage>
        <taxon>Bacteria</taxon>
        <taxon>Thermotogati</taxon>
        <taxon>Deinococcota</taxon>
        <taxon>Deinococci</taxon>
        <taxon>Deinococcales</taxon>
        <taxon>Deinococcaceae</taxon>
        <taxon>Deinococcus</taxon>
    </lineage>
</organism>
<protein>
    <submittedName>
        <fullName evidence="1">Uncharacterized protein</fullName>
    </submittedName>
</protein>
<evidence type="ECO:0000313" key="1">
    <source>
        <dbReference type="EMBL" id="AXH00932.1"/>
    </source>
</evidence>
<geneLocation type="plasmid" evidence="2">
    <name>pdrdi</name>
</geneLocation>
<name>A0A345IMK9_9DEIO</name>
<sequence>MDTLTDALTAARPQPSLPEELTRLLTAAHAALEVQGEGQEGWWGTVTLPGHTHDVQARVTPDGLDLFLGDDLLFLRSEHARYVNHAALGLDPWDALRCLIGLENSALVLHGSDARWLLPVQDDFSVRGVGAPFMPHTAAGHLSLLGVYPGGQQPGVLLFPDTLLEIAWRSGVSEPYPAPERRWLPGPPQRPGTYWLALPGETRPQLTTLTPHGPRHLHMTHPRTFEAEHHFFVPEPALP</sequence>
<reference evidence="1 2" key="1">
    <citation type="submission" date="2018-07" db="EMBL/GenBank/DDBJ databases">
        <title>Complete Genome and Methylome Analysis of Deinococcus wulumuqiensis NEB 479.</title>
        <authorList>
            <person name="Fomenkov A."/>
            <person name="Luyten Y."/>
            <person name="Vincze T."/>
            <person name="Anton B.P."/>
            <person name="Clark T."/>
            <person name="Roberts R.J."/>
            <person name="Morgan R.D."/>
        </authorList>
    </citation>
    <scope>NUCLEOTIDE SEQUENCE [LARGE SCALE GENOMIC DNA]</scope>
    <source>
        <strain evidence="1 2">NEB 479</strain>
        <plasmid evidence="2">Plasmid pdrdi</plasmid>
    </source>
</reference>
<dbReference type="AlphaFoldDB" id="A0A345IMK9"/>
<evidence type="ECO:0000313" key="2">
    <source>
        <dbReference type="Proteomes" id="UP000253744"/>
    </source>
</evidence>
<dbReference type="RefSeq" id="WP_114673580.1">
    <property type="nucleotide sequence ID" value="NZ_CP031163.1"/>
</dbReference>
<accession>A0A345IMK9</accession>
<dbReference type="EMBL" id="CP031163">
    <property type="protein sequence ID" value="AXH00932.1"/>
    <property type="molecule type" value="Genomic_DNA"/>
</dbReference>
<keyword evidence="1" id="KW-0614">Plasmid</keyword>
<gene>
    <name evidence="1" type="ORF">DVJ83_17660</name>
</gene>
<dbReference type="Proteomes" id="UP000253744">
    <property type="component" value="Plasmid pDrdI"/>
</dbReference>
<dbReference type="KEGG" id="dwu:DVJ83_17660"/>
<proteinExistence type="predicted"/>